<proteinExistence type="predicted"/>
<evidence type="ECO:0000313" key="1">
    <source>
        <dbReference type="Ensembl" id="ENSOARP00020035902.1"/>
    </source>
</evidence>
<reference evidence="1" key="2">
    <citation type="submission" date="2025-08" db="UniProtKB">
        <authorList>
            <consortium name="Ensembl"/>
        </authorList>
    </citation>
    <scope>IDENTIFICATION</scope>
</reference>
<accession>A0AC11CUB6</accession>
<name>A0AC11CUB6_SHEEP</name>
<protein>
    <submittedName>
        <fullName evidence="1">BCL2 like 14</fullName>
    </submittedName>
</protein>
<dbReference type="Ensembl" id="ENSOART00020055371.1">
    <property type="protein sequence ID" value="ENSOARP00020035902.1"/>
    <property type="gene ID" value="ENSOARG00020004278.2"/>
</dbReference>
<gene>
    <name evidence="1" type="primary">BCL2L14</name>
</gene>
<reference evidence="1" key="1">
    <citation type="submission" date="2020-11" db="EMBL/GenBank/DDBJ databases">
        <authorList>
            <person name="Davenport K.M."/>
            <person name="Bickhart D.M."/>
            <person name="Smith T.P.L."/>
            <person name="Murdoch B.M."/>
            <person name="Rosen B.D."/>
        </authorList>
    </citation>
    <scope>NUCLEOTIDE SEQUENCE [LARGE SCALE GENOMIC DNA]</scope>
    <source>
        <strain evidence="1">OAR_USU_Benz2616</strain>
    </source>
</reference>
<reference evidence="1" key="3">
    <citation type="submission" date="2025-09" db="UniProtKB">
        <authorList>
            <consortium name="Ensembl"/>
        </authorList>
    </citation>
    <scope>IDENTIFICATION</scope>
</reference>
<organism evidence="1">
    <name type="scientific">Ovis aries</name>
    <name type="common">Sheep</name>
    <dbReference type="NCBI Taxonomy" id="9940"/>
    <lineage>
        <taxon>Eukaryota</taxon>
        <taxon>Metazoa</taxon>
        <taxon>Chordata</taxon>
        <taxon>Craniata</taxon>
        <taxon>Vertebrata</taxon>
        <taxon>Euteleostomi</taxon>
        <taxon>Mammalia</taxon>
        <taxon>Eutheria</taxon>
        <taxon>Laurasiatheria</taxon>
        <taxon>Artiodactyla</taxon>
        <taxon>Ruminantia</taxon>
        <taxon>Pecora</taxon>
        <taxon>Bovidae</taxon>
        <taxon>Caprinae</taxon>
        <taxon>Ovis</taxon>
    </lineage>
</organism>
<sequence>MCTASPCDLEEIPLDDEDSDSLEFKILEFYVKHHVFQNTSAVLSPKHLRTRSLSQKGAESWPVNEAWTQGPWPCRNSQSSEKAINLTKKKPSWRTLFGVAEKEEDSQSSPPEILAQGQRVGGPQARPWSPKWPRSRSSMDQRLEHKATDPRVASIANRVAEIVYSWPPPEELHSQGGGFKSKEVLVFQGPKGQSGAESTKKVDDEGPSWLLSLQHIKRQGSRGFYNHGGALPPQNQTEEDQIIARIVELLKYSGEQLERELKKDKVLMACFLDGLSYPVVKTITDQFLRGVDTRGESEVKAQGFKAALAIDVIAKLTTIDNHPMNRVLGFGAKYLKENFSPWIQQHGGWVSAFYLKMKSSQNSGGTGQKGVFLGVVFLNEGNTSLKRFSWV</sequence>